<feature type="region of interest" description="Disordered" evidence="1">
    <location>
        <begin position="137"/>
        <end position="167"/>
    </location>
</feature>
<comment type="caution">
    <text evidence="3">The sequence shown here is derived from an EMBL/GenBank/DDBJ whole genome shotgun (WGS) entry which is preliminary data.</text>
</comment>
<evidence type="ECO:0000313" key="4">
    <source>
        <dbReference type="Proteomes" id="UP001185899"/>
    </source>
</evidence>
<evidence type="ECO:0000256" key="1">
    <source>
        <dbReference type="SAM" id="MobiDB-lite"/>
    </source>
</evidence>
<sequence length="541" mass="57235">MTDPNTNFPSAPTTLRRRLVHRVPRTVRQHWKIAATLLVFVVVMATVFGSTRIRPYITGDATVIASEITENVQGTVDLFDPTVSHSISIDVDAGDYQTLKDSFQNEGVKESVPADITIDGTLITDVGIRLKGNSTLATLSSDDGSMPGRGGGNAETSGRPAPAEGAAIPEGAAMPEGAVMPEGGAMPGGAGMNMFGEPLSFDAPEDLPFLIDFAEYSEGRAYQGHTTLSLRPYTPALNESVSLAITEASGQATQDFTYTTYSVNDSAETTRLVVVAPDDDYANSLEDGDGVLYKVGAEASFTYEGDDQTTYAEQYTQINALGTADLQPIITLLKWLDGADQAEFDAHLADYVDVDSLANYLALQNLLGNGDDMGGPGKNFYLYYDLDSKTFSVVSWDLNLALNSDSTAGANDAVSMMPGGGGAGGGGMPQMPEGFTPPEGMEIPEGGGMPEGGPMLGNSLKDMFLDSTEFTDEYDAAFRTIYDELWASGRVLDIVDDVAASIPTSAALTQEEIDADAAELKSRLQIRTDALADDPVVTGSS</sequence>
<keyword evidence="4" id="KW-1185">Reference proteome</keyword>
<keyword evidence="2" id="KW-0472">Membrane</keyword>
<organism evidence="3 4">
    <name type="scientific">Rhodococcus cercidiphylli</name>
    <dbReference type="NCBI Taxonomy" id="489916"/>
    <lineage>
        <taxon>Bacteria</taxon>
        <taxon>Bacillati</taxon>
        <taxon>Actinomycetota</taxon>
        <taxon>Actinomycetes</taxon>
        <taxon>Mycobacteriales</taxon>
        <taxon>Nocardiaceae</taxon>
        <taxon>Rhodococcus</taxon>
    </lineage>
</organism>
<dbReference type="InterPro" id="IPR014867">
    <property type="entry name" value="Spore_coat_CotH_CotH2/3/7"/>
</dbReference>
<name>A0ABU4B5K8_9NOCA</name>
<dbReference type="Proteomes" id="UP001185899">
    <property type="component" value="Unassembled WGS sequence"/>
</dbReference>
<accession>A0ABU4B5K8</accession>
<dbReference type="PANTHER" id="PTHR40050">
    <property type="entry name" value="INNER SPORE COAT PROTEIN H"/>
    <property type="match status" value="1"/>
</dbReference>
<feature type="transmembrane region" description="Helical" evidence="2">
    <location>
        <begin position="31"/>
        <end position="49"/>
    </location>
</feature>
<keyword evidence="3" id="KW-0808">Transferase</keyword>
<keyword evidence="2" id="KW-1133">Transmembrane helix</keyword>
<dbReference type="PANTHER" id="PTHR40050:SF1">
    <property type="entry name" value="INNER SPORE COAT PROTEIN H"/>
    <property type="match status" value="1"/>
</dbReference>
<dbReference type="Pfam" id="PF08757">
    <property type="entry name" value="CotH"/>
    <property type="match status" value="1"/>
</dbReference>
<dbReference type="GO" id="GO:0016301">
    <property type="term" value="F:kinase activity"/>
    <property type="evidence" value="ECO:0007669"/>
    <property type="project" value="UniProtKB-KW"/>
</dbReference>
<keyword evidence="3" id="KW-0418">Kinase</keyword>
<keyword evidence="2" id="KW-0812">Transmembrane</keyword>
<protein>
    <submittedName>
        <fullName evidence="3">CotH kinase family protein</fullName>
    </submittedName>
</protein>
<gene>
    <name evidence="3" type="ORF">R3P95_24780</name>
</gene>
<evidence type="ECO:0000313" key="3">
    <source>
        <dbReference type="EMBL" id="MDV6233777.1"/>
    </source>
</evidence>
<dbReference type="EMBL" id="JAWLKE010000013">
    <property type="protein sequence ID" value="MDV6233777.1"/>
    <property type="molecule type" value="Genomic_DNA"/>
</dbReference>
<proteinExistence type="predicted"/>
<reference evidence="3 4" key="1">
    <citation type="submission" date="2023-10" db="EMBL/GenBank/DDBJ databases">
        <title>Development of a sustainable strategy for remediation of hydrocarbon-contaminated territories based on the waste exchange concept.</title>
        <authorList>
            <person name="Krivoruchko A."/>
        </authorList>
    </citation>
    <scope>NUCLEOTIDE SEQUENCE [LARGE SCALE GENOMIC DNA]</scope>
    <source>
        <strain evidence="3 4">IEGM 1322</strain>
    </source>
</reference>
<evidence type="ECO:0000256" key="2">
    <source>
        <dbReference type="SAM" id="Phobius"/>
    </source>
</evidence>